<keyword evidence="5" id="KW-0406">Ion transport</keyword>
<dbReference type="InterPro" id="IPR050492">
    <property type="entry name" value="Bact_metal-bind_prot9"/>
</dbReference>
<evidence type="ECO:0000313" key="9">
    <source>
        <dbReference type="Proteomes" id="UP000617355"/>
    </source>
</evidence>
<evidence type="ECO:0000256" key="5">
    <source>
        <dbReference type="ARBA" id="ARBA00022906"/>
    </source>
</evidence>
<reference evidence="9" key="1">
    <citation type="journal article" date="2019" name="Int. J. Syst. Evol. Microbiol.">
        <title>The Global Catalogue of Microorganisms (GCM) 10K type strain sequencing project: providing services to taxonomists for standard genome sequencing and annotation.</title>
        <authorList>
            <consortium name="The Broad Institute Genomics Platform"/>
            <consortium name="The Broad Institute Genome Sequencing Center for Infectious Disease"/>
            <person name="Wu L."/>
            <person name="Ma J."/>
        </authorList>
    </citation>
    <scope>NUCLEOTIDE SEQUENCE [LARGE SCALE GENOMIC DNA]</scope>
    <source>
        <strain evidence="9">CGMCC 1.12922</strain>
    </source>
</reference>
<comment type="similarity">
    <text evidence="1">Belongs to the bacterial solute-binding protein 9 family.</text>
</comment>
<feature type="signal peptide" evidence="7">
    <location>
        <begin position="1"/>
        <end position="17"/>
    </location>
</feature>
<comment type="caution">
    <text evidence="8">The sequence shown here is derived from an EMBL/GenBank/DDBJ whole genome shotgun (WGS) entry which is preliminary data.</text>
</comment>
<dbReference type="PANTHER" id="PTHR42953">
    <property type="entry name" value="HIGH-AFFINITY ZINC UPTAKE SYSTEM PROTEIN ZNUA-RELATED"/>
    <property type="match status" value="1"/>
</dbReference>
<evidence type="ECO:0000313" key="8">
    <source>
        <dbReference type="EMBL" id="GGD45362.1"/>
    </source>
</evidence>
<sequence>MFRLSAILSLVALPAFAEAPKVVVDIAPVHALVSQVMAGVGVPDLLLDQDTNPHSVQLRPSQARMLSDADLVVWVGPGLSPWLERALEGLDVTDQIVLMDHPATTLRPFVRPNPAEDEHGHEDGDHNAQDDHGHDEHGAEEHDEPAHDDHDHGDYDPHLWTSIDNARAWLPAFAEDLAARDPENAATYRANAESGVAGLDDLAARIEARLAPHQGTEIVTFHASWGYFADRFGIEIAGTVRPGDASTPSAAALAELRDIIADHGVKCAFAEPAFDPALLEAISGETGLRIGVLDPTGTLQEIGPGHYETTLMAAAGSIADCLESE</sequence>
<accession>A0ABQ1QW86</accession>
<dbReference type="Gene3D" id="3.40.50.1980">
    <property type="entry name" value="Nitrogenase molybdenum iron protein domain"/>
    <property type="match status" value="2"/>
</dbReference>
<proteinExistence type="inferred from homology"/>
<dbReference type="RefSeq" id="WP_188529604.1">
    <property type="nucleotide sequence ID" value="NZ_BMGI01000006.1"/>
</dbReference>
<gene>
    <name evidence="8" type="primary">znuA</name>
    <name evidence="8" type="ORF">GCM10011358_31370</name>
</gene>
<dbReference type="PANTHER" id="PTHR42953:SF3">
    <property type="entry name" value="HIGH-AFFINITY ZINC UPTAKE SYSTEM PROTEIN ZNUA"/>
    <property type="match status" value="1"/>
</dbReference>
<feature type="region of interest" description="Disordered" evidence="6">
    <location>
        <begin position="106"/>
        <end position="156"/>
    </location>
</feature>
<feature type="compositionally biased region" description="Basic and acidic residues" evidence="6">
    <location>
        <begin position="114"/>
        <end position="156"/>
    </location>
</feature>
<name>A0ABQ1QW86_9RHOB</name>
<organism evidence="8 9">
    <name type="scientific">Sinisalibacter lacisalsi</name>
    <dbReference type="NCBI Taxonomy" id="1526570"/>
    <lineage>
        <taxon>Bacteria</taxon>
        <taxon>Pseudomonadati</taxon>
        <taxon>Pseudomonadota</taxon>
        <taxon>Alphaproteobacteria</taxon>
        <taxon>Rhodobacterales</taxon>
        <taxon>Roseobacteraceae</taxon>
        <taxon>Sinisalibacter</taxon>
    </lineage>
</organism>
<evidence type="ECO:0000256" key="4">
    <source>
        <dbReference type="ARBA" id="ARBA00022729"/>
    </source>
</evidence>
<keyword evidence="4 7" id="KW-0732">Signal</keyword>
<evidence type="ECO:0000256" key="3">
    <source>
        <dbReference type="ARBA" id="ARBA00022448"/>
    </source>
</evidence>
<evidence type="ECO:0000256" key="2">
    <source>
        <dbReference type="ARBA" id="ARBA00015915"/>
    </source>
</evidence>
<keyword evidence="5" id="KW-0864">Zinc transport</keyword>
<protein>
    <recommendedName>
        <fullName evidence="2">High-affinity zinc uptake system protein ZnuA</fullName>
    </recommendedName>
</protein>
<dbReference type="SUPFAM" id="SSF53807">
    <property type="entry name" value="Helical backbone' metal receptor"/>
    <property type="match status" value="1"/>
</dbReference>
<keyword evidence="3" id="KW-0813">Transport</keyword>
<keyword evidence="9" id="KW-1185">Reference proteome</keyword>
<evidence type="ECO:0000256" key="7">
    <source>
        <dbReference type="SAM" id="SignalP"/>
    </source>
</evidence>
<dbReference type="Proteomes" id="UP000617355">
    <property type="component" value="Unassembled WGS sequence"/>
</dbReference>
<feature type="chain" id="PRO_5046142469" description="High-affinity zinc uptake system protein ZnuA" evidence="7">
    <location>
        <begin position="18"/>
        <end position="325"/>
    </location>
</feature>
<dbReference type="InterPro" id="IPR006127">
    <property type="entry name" value="ZnuA-like"/>
</dbReference>
<evidence type="ECO:0000256" key="6">
    <source>
        <dbReference type="SAM" id="MobiDB-lite"/>
    </source>
</evidence>
<dbReference type="EMBL" id="BMGI01000006">
    <property type="protein sequence ID" value="GGD45362.1"/>
    <property type="molecule type" value="Genomic_DNA"/>
</dbReference>
<evidence type="ECO:0000256" key="1">
    <source>
        <dbReference type="ARBA" id="ARBA00011028"/>
    </source>
</evidence>
<dbReference type="Pfam" id="PF01297">
    <property type="entry name" value="ZnuA"/>
    <property type="match status" value="1"/>
</dbReference>
<keyword evidence="5" id="KW-0862">Zinc</keyword>